<comment type="caution">
    <text evidence="3">The sequence shown here is derived from an EMBL/GenBank/DDBJ whole genome shotgun (WGS) entry which is preliminary data.</text>
</comment>
<evidence type="ECO:0000313" key="3">
    <source>
        <dbReference type="EMBL" id="KAK6740452.1"/>
    </source>
</evidence>
<evidence type="ECO:0000256" key="1">
    <source>
        <dbReference type="SAM" id="MobiDB-lite"/>
    </source>
</evidence>
<protein>
    <submittedName>
        <fullName evidence="3">Uncharacterized protein</fullName>
    </submittedName>
</protein>
<feature type="region of interest" description="Disordered" evidence="1">
    <location>
        <begin position="214"/>
        <end position="237"/>
    </location>
</feature>
<keyword evidence="2" id="KW-1133">Transmembrane helix</keyword>
<dbReference type="EMBL" id="JAVFWL010000003">
    <property type="protein sequence ID" value="KAK6740452.1"/>
    <property type="molecule type" value="Genomic_DNA"/>
</dbReference>
<dbReference type="Proteomes" id="UP001303046">
    <property type="component" value="Unassembled WGS sequence"/>
</dbReference>
<reference evidence="3 4" key="1">
    <citation type="submission" date="2023-08" db="EMBL/GenBank/DDBJ databases">
        <title>A Necator americanus chromosomal reference genome.</title>
        <authorList>
            <person name="Ilik V."/>
            <person name="Petrzelkova K.J."/>
            <person name="Pardy F."/>
            <person name="Fuh T."/>
            <person name="Niatou-Singa F.S."/>
            <person name="Gouil Q."/>
            <person name="Baker L."/>
            <person name="Ritchie M.E."/>
            <person name="Jex A.R."/>
            <person name="Gazzola D."/>
            <person name="Li H."/>
            <person name="Toshio Fujiwara R."/>
            <person name="Zhan B."/>
            <person name="Aroian R.V."/>
            <person name="Pafco B."/>
            <person name="Schwarz E.M."/>
        </authorList>
    </citation>
    <scope>NUCLEOTIDE SEQUENCE [LARGE SCALE GENOMIC DNA]</scope>
    <source>
        <strain evidence="3 4">Aroian</strain>
        <tissue evidence="3">Whole animal</tissue>
    </source>
</reference>
<gene>
    <name evidence="3" type="primary">Necator_chrIII.g9503</name>
    <name evidence="3" type="ORF">RB195_008738</name>
</gene>
<evidence type="ECO:0000313" key="4">
    <source>
        <dbReference type="Proteomes" id="UP001303046"/>
    </source>
</evidence>
<evidence type="ECO:0000256" key="2">
    <source>
        <dbReference type="SAM" id="Phobius"/>
    </source>
</evidence>
<sequence>MVWSLWLESVRAYRSLLSCLTVLSLPLCSFIMVYQLICCLKRNHLKGDGTPTEQKSRRGYYVRKNRTPTEIKAAKELESWKNSISDISTCDIINPPSYDCGMGDAGIEAKIRHRTLNWYPELRLQPRSITRKNYAKFDRSLITKHPPHEGVASALTPQAMQERKAKYKDKHITWESDCPVFIVYGYDVCRGELDYDENTMDDLSYREAEEIEKSVDKALLPRTPNKENSKSSSAKKN</sequence>
<feature type="transmembrane region" description="Helical" evidence="2">
    <location>
        <begin position="12"/>
        <end position="37"/>
    </location>
</feature>
<organism evidence="3 4">
    <name type="scientific">Necator americanus</name>
    <name type="common">Human hookworm</name>
    <dbReference type="NCBI Taxonomy" id="51031"/>
    <lineage>
        <taxon>Eukaryota</taxon>
        <taxon>Metazoa</taxon>
        <taxon>Ecdysozoa</taxon>
        <taxon>Nematoda</taxon>
        <taxon>Chromadorea</taxon>
        <taxon>Rhabditida</taxon>
        <taxon>Rhabditina</taxon>
        <taxon>Rhabditomorpha</taxon>
        <taxon>Strongyloidea</taxon>
        <taxon>Ancylostomatidae</taxon>
        <taxon>Bunostominae</taxon>
        <taxon>Necator</taxon>
    </lineage>
</organism>
<proteinExistence type="predicted"/>
<keyword evidence="2" id="KW-0812">Transmembrane</keyword>
<keyword evidence="4" id="KW-1185">Reference proteome</keyword>
<keyword evidence="2" id="KW-0472">Membrane</keyword>
<accession>A0ABR1CQ18</accession>
<name>A0ABR1CQ18_NECAM</name>